<sequence>MDASPVSSETELQDEGAVPSDEPSRSAGRSVLWIPAIFLAATFTLYNLSTNFPEHHSTANSTLTFPSSIEELNKLASLLRLYKTNHFGYVLMLFCCAYLYKQTFAIPGSVFMNLLAGAIFGTMIGFPLVCFLTASGATFCFLLSHNFGKSYIQRYFPDKVNFFHKKVEENLDGLFFYLLFLRLFPVSPNWFMNMVAPIIGIPVHLFFMSVLIGLMPYNFICVRTGCMLSEIASLEDVFTPAIMVQLVVLAVVALVPGLVIKKIHSSRLAARTRAEKSQ</sequence>
<comment type="subcellular location">
    <subcellularLocation>
        <location evidence="1">Membrane</location>
        <topology evidence="1">Multi-pass membrane protein</topology>
    </subcellularLocation>
</comment>
<feature type="transmembrane region" description="Helical" evidence="8">
    <location>
        <begin position="190"/>
        <end position="217"/>
    </location>
</feature>
<keyword evidence="2 8" id="KW-0812">Transmembrane</keyword>
<keyword evidence="5 8" id="KW-0472">Membrane</keyword>
<name>A0ABD0M8L8_9CAEN</name>
<evidence type="ECO:0000256" key="3">
    <source>
        <dbReference type="ARBA" id="ARBA00022729"/>
    </source>
</evidence>
<dbReference type="EMBL" id="JACVVK020000003">
    <property type="protein sequence ID" value="KAK7508067.1"/>
    <property type="molecule type" value="Genomic_DNA"/>
</dbReference>
<dbReference type="InterPro" id="IPR045014">
    <property type="entry name" value="TM41A/B"/>
</dbReference>
<dbReference type="PANTHER" id="PTHR43220:SF21">
    <property type="entry name" value="TRANSMEMBRANE PROTEIN 41A"/>
    <property type="match status" value="1"/>
</dbReference>
<keyword evidence="4 8" id="KW-1133">Transmembrane helix</keyword>
<dbReference type="AlphaFoldDB" id="A0ABD0M8L8"/>
<proteinExistence type="inferred from homology"/>
<feature type="transmembrane region" description="Helical" evidence="8">
    <location>
        <begin position="87"/>
        <end position="106"/>
    </location>
</feature>
<feature type="region of interest" description="Disordered" evidence="7">
    <location>
        <begin position="1"/>
        <end position="26"/>
    </location>
</feature>
<feature type="transmembrane region" description="Helical" evidence="8">
    <location>
        <begin position="118"/>
        <end position="144"/>
    </location>
</feature>
<evidence type="ECO:0000256" key="6">
    <source>
        <dbReference type="ARBA" id="ARBA00025797"/>
    </source>
</evidence>
<dbReference type="Pfam" id="PF09335">
    <property type="entry name" value="VTT_dom"/>
    <property type="match status" value="1"/>
</dbReference>
<feature type="domain" description="VTT" evidence="9">
    <location>
        <begin position="106"/>
        <end position="223"/>
    </location>
</feature>
<feature type="transmembrane region" description="Helical" evidence="8">
    <location>
        <begin position="30"/>
        <end position="48"/>
    </location>
</feature>
<feature type="transmembrane region" description="Helical" evidence="8">
    <location>
        <begin position="237"/>
        <end position="260"/>
    </location>
</feature>
<dbReference type="PANTHER" id="PTHR43220">
    <property type="match status" value="1"/>
</dbReference>
<dbReference type="GO" id="GO:0016020">
    <property type="term" value="C:membrane"/>
    <property type="evidence" value="ECO:0007669"/>
    <property type="project" value="UniProtKB-SubCell"/>
</dbReference>
<dbReference type="Proteomes" id="UP001519460">
    <property type="component" value="Unassembled WGS sequence"/>
</dbReference>
<gene>
    <name evidence="10" type="ORF">BaRGS_00001032</name>
</gene>
<evidence type="ECO:0000256" key="7">
    <source>
        <dbReference type="SAM" id="MobiDB-lite"/>
    </source>
</evidence>
<evidence type="ECO:0000256" key="1">
    <source>
        <dbReference type="ARBA" id="ARBA00004141"/>
    </source>
</evidence>
<evidence type="ECO:0000259" key="9">
    <source>
        <dbReference type="Pfam" id="PF09335"/>
    </source>
</evidence>
<comment type="caution">
    <text evidence="10">The sequence shown here is derived from an EMBL/GenBank/DDBJ whole genome shotgun (WGS) entry which is preliminary data.</text>
</comment>
<comment type="similarity">
    <text evidence="6">Belongs to the TMEM41 family.</text>
</comment>
<protein>
    <recommendedName>
        <fullName evidence="9">VTT domain-containing protein</fullName>
    </recommendedName>
</protein>
<organism evidence="10 11">
    <name type="scientific">Batillaria attramentaria</name>
    <dbReference type="NCBI Taxonomy" id="370345"/>
    <lineage>
        <taxon>Eukaryota</taxon>
        <taxon>Metazoa</taxon>
        <taxon>Spiralia</taxon>
        <taxon>Lophotrochozoa</taxon>
        <taxon>Mollusca</taxon>
        <taxon>Gastropoda</taxon>
        <taxon>Caenogastropoda</taxon>
        <taxon>Sorbeoconcha</taxon>
        <taxon>Cerithioidea</taxon>
        <taxon>Batillariidae</taxon>
        <taxon>Batillaria</taxon>
    </lineage>
</organism>
<feature type="compositionally biased region" description="Polar residues" evidence="7">
    <location>
        <begin position="1"/>
        <end position="10"/>
    </location>
</feature>
<evidence type="ECO:0000256" key="5">
    <source>
        <dbReference type="ARBA" id="ARBA00023136"/>
    </source>
</evidence>
<evidence type="ECO:0000313" key="11">
    <source>
        <dbReference type="Proteomes" id="UP001519460"/>
    </source>
</evidence>
<reference evidence="10 11" key="1">
    <citation type="journal article" date="2023" name="Sci. Data">
        <title>Genome assembly of the Korean intertidal mud-creeper Batillaria attramentaria.</title>
        <authorList>
            <person name="Patra A.K."/>
            <person name="Ho P.T."/>
            <person name="Jun S."/>
            <person name="Lee S.J."/>
            <person name="Kim Y."/>
            <person name="Won Y.J."/>
        </authorList>
    </citation>
    <scope>NUCLEOTIDE SEQUENCE [LARGE SCALE GENOMIC DNA]</scope>
    <source>
        <strain evidence="10">Wonlab-2016</strain>
    </source>
</reference>
<evidence type="ECO:0000313" key="10">
    <source>
        <dbReference type="EMBL" id="KAK7508067.1"/>
    </source>
</evidence>
<keyword evidence="11" id="KW-1185">Reference proteome</keyword>
<accession>A0ABD0M8L8</accession>
<dbReference type="InterPro" id="IPR032816">
    <property type="entry name" value="VTT_dom"/>
</dbReference>
<evidence type="ECO:0000256" key="8">
    <source>
        <dbReference type="SAM" id="Phobius"/>
    </source>
</evidence>
<keyword evidence="3" id="KW-0732">Signal</keyword>
<evidence type="ECO:0000256" key="2">
    <source>
        <dbReference type="ARBA" id="ARBA00022692"/>
    </source>
</evidence>
<evidence type="ECO:0000256" key="4">
    <source>
        <dbReference type="ARBA" id="ARBA00022989"/>
    </source>
</evidence>